<dbReference type="AlphaFoldDB" id="A0AA36BJ27"/>
<evidence type="ECO:0000313" key="2">
    <source>
        <dbReference type="Proteomes" id="UP001162480"/>
    </source>
</evidence>
<name>A0AA36BJ27_OCTVU</name>
<gene>
    <name evidence="1" type="ORF">OCTVUL_1B028095</name>
</gene>
<keyword evidence="2" id="KW-1185">Reference proteome</keyword>
<organism evidence="1 2">
    <name type="scientific">Octopus vulgaris</name>
    <name type="common">Common octopus</name>
    <dbReference type="NCBI Taxonomy" id="6645"/>
    <lineage>
        <taxon>Eukaryota</taxon>
        <taxon>Metazoa</taxon>
        <taxon>Spiralia</taxon>
        <taxon>Lophotrochozoa</taxon>
        <taxon>Mollusca</taxon>
        <taxon>Cephalopoda</taxon>
        <taxon>Coleoidea</taxon>
        <taxon>Octopodiformes</taxon>
        <taxon>Octopoda</taxon>
        <taxon>Incirrata</taxon>
        <taxon>Octopodidae</taxon>
        <taxon>Octopus</taxon>
    </lineage>
</organism>
<sequence>MGDMVSSCLKTVGLEPVEAKSVQYNRKRKQSVQVTEYMKTKRHNELEKYYRDKYAPRRQSSPCINQLTLDIPVPTEQNEDQNTFPFSFLFPLTFSKQYRTNSMKYLMCKAQAKDGEGSKQQYGEVVFRYLHTMYIHTLLKINSI</sequence>
<reference evidence="1" key="1">
    <citation type="submission" date="2023-08" db="EMBL/GenBank/DDBJ databases">
        <authorList>
            <person name="Alioto T."/>
            <person name="Alioto T."/>
            <person name="Gomez Garrido J."/>
        </authorList>
    </citation>
    <scope>NUCLEOTIDE SEQUENCE</scope>
</reference>
<dbReference type="Proteomes" id="UP001162480">
    <property type="component" value="Chromosome 17"/>
</dbReference>
<protein>
    <submittedName>
        <fullName evidence="1">Uncharacterized protein</fullName>
    </submittedName>
</protein>
<accession>A0AA36BJ27</accession>
<dbReference type="EMBL" id="OX597830">
    <property type="protein sequence ID" value="CAI9735331.1"/>
    <property type="molecule type" value="Genomic_DNA"/>
</dbReference>
<proteinExistence type="predicted"/>
<evidence type="ECO:0000313" key="1">
    <source>
        <dbReference type="EMBL" id="CAI9735331.1"/>
    </source>
</evidence>